<comment type="caution">
    <text evidence="13">The sequence shown here is derived from an EMBL/GenBank/DDBJ whole genome shotgun (WGS) entry which is preliminary data.</text>
</comment>
<evidence type="ECO:0000256" key="4">
    <source>
        <dbReference type="ARBA" id="ARBA00022692"/>
    </source>
</evidence>
<dbReference type="InterPro" id="IPR045272">
    <property type="entry name" value="ANXUR1/2-like"/>
</dbReference>
<comment type="subcellular location">
    <subcellularLocation>
        <location evidence="1">Membrane</location>
        <topology evidence="1">Single-pass type I membrane protein</topology>
    </subcellularLocation>
</comment>
<protein>
    <recommendedName>
        <fullName evidence="12">Malectin-like domain-containing protein</fullName>
    </recommendedName>
</protein>
<keyword evidence="6" id="KW-0547">Nucleotide-binding</keyword>
<dbReference type="AlphaFoldDB" id="A0AAE0AZM7"/>
<keyword evidence="3" id="KW-0808">Transferase</keyword>
<dbReference type="GO" id="GO:0005524">
    <property type="term" value="F:ATP binding"/>
    <property type="evidence" value="ECO:0007669"/>
    <property type="project" value="UniProtKB-KW"/>
</dbReference>
<proteinExistence type="predicted"/>
<evidence type="ECO:0000256" key="1">
    <source>
        <dbReference type="ARBA" id="ARBA00004479"/>
    </source>
</evidence>
<evidence type="ECO:0000259" key="12">
    <source>
        <dbReference type="Pfam" id="PF12819"/>
    </source>
</evidence>
<keyword evidence="8 11" id="KW-1133">Transmembrane helix</keyword>
<evidence type="ECO:0000256" key="10">
    <source>
        <dbReference type="ARBA" id="ARBA00023180"/>
    </source>
</evidence>
<evidence type="ECO:0000256" key="7">
    <source>
        <dbReference type="ARBA" id="ARBA00022840"/>
    </source>
</evidence>
<dbReference type="InterPro" id="IPR024788">
    <property type="entry name" value="Malectin-like_Carb-bd_dom"/>
</dbReference>
<accession>A0AAE0AZM7</accession>
<evidence type="ECO:0000256" key="6">
    <source>
        <dbReference type="ARBA" id="ARBA00022741"/>
    </source>
</evidence>
<dbReference type="GO" id="GO:0004674">
    <property type="term" value="F:protein serine/threonine kinase activity"/>
    <property type="evidence" value="ECO:0007669"/>
    <property type="project" value="UniProtKB-KW"/>
</dbReference>
<keyword evidence="4 11" id="KW-0812">Transmembrane</keyword>
<reference evidence="13" key="1">
    <citation type="journal article" date="2023" name="Plant J.">
        <title>Genome sequences and population genomics provide insights into the demographic history, inbreeding, and mutation load of two 'living fossil' tree species of Dipteronia.</title>
        <authorList>
            <person name="Feng Y."/>
            <person name="Comes H.P."/>
            <person name="Chen J."/>
            <person name="Zhu S."/>
            <person name="Lu R."/>
            <person name="Zhang X."/>
            <person name="Li P."/>
            <person name="Qiu J."/>
            <person name="Olsen K.M."/>
            <person name="Qiu Y."/>
        </authorList>
    </citation>
    <scope>NUCLEOTIDE SEQUENCE</scope>
    <source>
        <strain evidence="13">NBL</strain>
    </source>
</reference>
<evidence type="ECO:0000256" key="8">
    <source>
        <dbReference type="ARBA" id="ARBA00022989"/>
    </source>
</evidence>
<dbReference type="EMBL" id="JANJYJ010000002">
    <property type="protein sequence ID" value="KAK3227323.1"/>
    <property type="molecule type" value="Genomic_DNA"/>
</dbReference>
<evidence type="ECO:0000256" key="5">
    <source>
        <dbReference type="ARBA" id="ARBA00022729"/>
    </source>
</evidence>
<gene>
    <name evidence="13" type="ORF">Dsin_007185</name>
</gene>
<feature type="domain" description="Malectin-like" evidence="12">
    <location>
        <begin position="247"/>
        <end position="388"/>
    </location>
</feature>
<dbReference type="PANTHER" id="PTHR34590:SF5">
    <property type="entry name" value="OS04G0586500 PROTEIN"/>
    <property type="match status" value="1"/>
</dbReference>
<keyword evidence="14" id="KW-1185">Reference proteome</keyword>
<name>A0AAE0AZM7_9ROSI</name>
<evidence type="ECO:0000256" key="9">
    <source>
        <dbReference type="ARBA" id="ARBA00023136"/>
    </source>
</evidence>
<dbReference type="Proteomes" id="UP001281410">
    <property type="component" value="Unassembled WGS sequence"/>
</dbReference>
<dbReference type="FunFam" id="2.60.120.430:FF:000007">
    <property type="entry name" value="FERONIA receptor-like kinase"/>
    <property type="match status" value="1"/>
</dbReference>
<keyword evidence="7" id="KW-0067">ATP-binding</keyword>
<dbReference type="GO" id="GO:0016020">
    <property type="term" value="C:membrane"/>
    <property type="evidence" value="ECO:0007669"/>
    <property type="project" value="UniProtKB-SubCell"/>
</dbReference>
<evidence type="ECO:0000256" key="2">
    <source>
        <dbReference type="ARBA" id="ARBA00022527"/>
    </source>
</evidence>
<evidence type="ECO:0000313" key="14">
    <source>
        <dbReference type="Proteomes" id="UP001281410"/>
    </source>
</evidence>
<evidence type="ECO:0000313" key="13">
    <source>
        <dbReference type="EMBL" id="KAK3227323.1"/>
    </source>
</evidence>
<dbReference type="Pfam" id="PF12819">
    <property type="entry name" value="Malectin_like"/>
    <property type="match status" value="1"/>
</dbReference>
<keyword evidence="2" id="KW-0418">Kinase</keyword>
<organism evidence="13 14">
    <name type="scientific">Dipteronia sinensis</name>
    <dbReference type="NCBI Taxonomy" id="43782"/>
    <lineage>
        <taxon>Eukaryota</taxon>
        <taxon>Viridiplantae</taxon>
        <taxon>Streptophyta</taxon>
        <taxon>Embryophyta</taxon>
        <taxon>Tracheophyta</taxon>
        <taxon>Spermatophyta</taxon>
        <taxon>Magnoliopsida</taxon>
        <taxon>eudicotyledons</taxon>
        <taxon>Gunneridae</taxon>
        <taxon>Pentapetalae</taxon>
        <taxon>rosids</taxon>
        <taxon>malvids</taxon>
        <taxon>Sapindales</taxon>
        <taxon>Sapindaceae</taxon>
        <taxon>Hippocastanoideae</taxon>
        <taxon>Acereae</taxon>
        <taxon>Dipteronia</taxon>
    </lineage>
</organism>
<evidence type="ECO:0000256" key="11">
    <source>
        <dbReference type="SAM" id="Phobius"/>
    </source>
</evidence>
<dbReference type="GO" id="GO:0004714">
    <property type="term" value="F:transmembrane receptor protein tyrosine kinase activity"/>
    <property type="evidence" value="ECO:0007669"/>
    <property type="project" value="InterPro"/>
</dbReference>
<dbReference type="Gene3D" id="2.60.120.430">
    <property type="entry name" value="Galactose-binding lectin"/>
    <property type="match status" value="2"/>
</dbReference>
<dbReference type="PANTHER" id="PTHR34590">
    <property type="entry name" value="OS03G0124300 PROTEIN-RELATED"/>
    <property type="match status" value="1"/>
</dbReference>
<keyword evidence="2" id="KW-0723">Serine/threonine-protein kinase</keyword>
<keyword evidence="10" id="KW-0325">Glycoprotein</keyword>
<feature type="transmembrane region" description="Helical" evidence="11">
    <location>
        <begin position="425"/>
        <end position="446"/>
    </location>
</feature>
<keyword evidence="9 11" id="KW-0472">Membrane</keyword>
<keyword evidence="5" id="KW-0732">Signal</keyword>
<sequence length="521" mass="58117">MISHLSVILRTFNIFLGNETAESGADVIKWTQYWNGVPVYKDYAVLVLVDGETLNIKFTPSTNSFNAYTFVNEIEVMSIPDIYNVSIKLVCQDSWIDIDYFTSLENVYRINMGGNDISHFSDTGEGLQQDLWPVLHLDLSSKLEYDDAILNGVEIFKISDTDFNLAGANPISGPQNVVDLSKVLPSTRASNSRAVDGETLNIKFTPSTNSFNAYTFVNEIEVMSMPDIYNPYRFGETFGVAVTTDQSKTIITYPKDMPTYVAPEYVYSTTRSMGPNPQINKNYSLTWIFSVDVGFVYMVRLHFCEVQAVIIKINQRRFDIFLGNETVESGADVIKWMKFQNGVPVYKNYAVLVSEEGPQQDLWLALHPDLSSEPQYDDAILNGVEIFKLSDTYFNLVRANPIPGPQNVVDLSKVLTSTRAGNLKAIIGGGVGGGLALVFGFCVFAASRHGKDHSPSAEIGLPKKPSLPSNLCRHFSLTDIEERSTDADADIDSECSVLLDLEFKKISRTQRSFSCRNPIIR</sequence>
<evidence type="ECO:0000256" key="3">
    <source>
        <dbReference type="ARBA" id="ARBA00022679"/>
    </source>
</evidence>